<gene>
    <name evidence="1" type="ORF">myaer102_10590</name>
</gene>
<organism evidence="1 2">
    <name type="scientific">Microcystis viridis NIES-102</name>
    <dbReference type="NCBI Taxonomy" id="213615"/>
    <lineage>
        <taxon>Bacteria</taxon>
        <taxon>Bacillati</taxon>
        <taxon>Cyanobacteriota</taxon>
        <taxon>Cyanophyceae</taxon>
        <taxon>Oscillatoriophycideae</taxon>
        <taxon>Chroococcales</taxon>
        <taxon>Microcystaceae</taxon>
        <taxon>Microcystis</taxon>
    </lineage>
</organism>
<dbReference type="RefSeq" id="WP_012266401.1">
    <property type="nucleotide sequence ID" value="NZ_AP019314.1"/>
</dbReference>
<accession>A0A3G9JD88</accession>
<dbReference type="AlphaFoldDB" id="A0A3G9JD88"/>
<evidence type="ECO:0000313" key="2">
    <source>
        <dbReference type="Proteomes" id="UP000278152"/>
    </source>
</evidence>
<evidence type="ECO:0000313" key="1">
    <source>
        <dbReference type="EMBL" id="BBH38556.1"/>
    </source>
</evidence>
<protein>
    <submittedName>
        <fullName evidence="1">Uncharacterized protein</fullName>
    </submittedName>
</protein>
<dbReference type="EMBL" id="AP019314">
    <property type="protein sequence ID" value="BBH38556.1"/>
    <property type="molecule type" value="Genomic_DNA"/>
</dbReference>
<name>A0A3G9JD88_MICVR</name>
<dbReference type="Proteomes" id="UP000278152">
    <property type="component" value="Chromosome"/>
</dbReference>
<reference evidence="1 2" key="1">
    <citation type="submission" date="2018-11" db="EMBL/GenBank/DDBJ databases">
        <title>Complete genome sequence of Microcystis aeruginosa NIES-102.</title>
        <authorList>
            <person name="Yamaguchi H."/>
            <person name="Suzuki S."/>
            <person name="Kawachi M."/>
        </authorList>
    </citation>
    <scope>NUCLEOTIDE SEQUENCE [LARGE SCALE GENOMIC DNA]</scope>
    <source>
        <strain evidence="1 2">NIES-102</strain>
    </source>
</reference>
<sequence length="102" mass="11208">MLLGGLEFVLLGFLFGAAAVALAIISIATVMEIISDYWDDLDDEVLIIAPEASSELEKIAKQKGSKKHKRFVYNTSTKEALLVESNSISNELEDEDVVYVTI</sequence>
<proteinExistence type="predicted"/>
<dbReference type="KEGG" id="mvz:myaer102_10590"/>